<evidence type="ECO:0000313" key="8">
    <source>
        <dbReference type="EMBL" id="PMD48733.1"/>
    </source>
</evidence>
<feature type="region of interest" description="Disordered" evidence="6">
    <location>
        <begin position="9"/>
        <end position="35"/>
    </location>
</feature>
<organism evidence="8 9">
    <name type="scientific">Hyaloscypha variabilis (strain UAMH 11265 / GT02V1 / F)</name>
    <name type="common">Meliniomyces variabilis</name>
    <dbReference type="NCBI Taxonomy" id="1149755"/>
    <lineage>
        <taxon>Eukaryota</taxon>
        <taxon>Fungi</taxon>
        <taxon>Dikarya</taxon>
        <taxon>Ascomycota</taxon>
        <taxon>Pezizomycotina</taxon>
        <taxon>Leotiomycetes</taxon>
        <taxon>Helotiales</taxon>
        <taxon>Hyaloscyphaceae</taxon>
        <taxon>Hyaloscypha</taxon>
        <taxon>Hyaloscypha variabilis</taxon>
    </lineage>
</organism>
<evidence type="ECO:0000256" key="4">
    <source>
        <dbReference type="ARBA" id="ARBA00023316"/>
    </source>
</evidence>
<dbReference type="InterPro" id="IPR001547">
    <property type="entry name" value="Glyco_hydro_5"/>
</dbReference>
<gene>
    <name evidence="8" type="ORF">L207DRAFT_505780</name>
</gene>
<reference evidence="8 9" key="1">
    <citation type="submission" date="2016-04" db="EMBL/GenBank/DDBJ databases">
        <title>A degradative enzymes factory behind the ericoid mycorrhizal symbiosis.</title>
        <authorList>
            <consortium name="DOE Joint Genome Institute"/>
            <person name="Martino E."/>
            <person name="Morin E."/>
            <person name="Grelet G."/>
            <person name="Kuo A."/>
            <person name="Kohler A."/>
            <person name="Daghino S."/>
            <person name="Barry K."/>
            <person name="Choi C."/>
            <person name="Cichocki N."/>
            <person name="Clum A."/>
            <person name="Copeland A."/>
            <person name="Hainaut M."/>
            <person name="Haridas S."/>
            <person name="Labutti K."/>
            <person name="Lindquist E."/>
            <person name="Lipzen A."/>
            <person name="Khouja H.-R."/>
            <person name="Murat C."/>
            <person name="Ohm R."/>
            <person name="Olson A."/>
            <person name="Spatafora J."/>
            <person name="Veneault-Fourrey C."/>
            <person name="Henrissat B."/>
            <person name="Grigoriev I."/>
            <person name="Martin F."/>
            <person name="Perotto S."/>
        </authorList>
    </citation>
    <scope>NUCLEOTIDE SEQUENCE [LARGE SCALE GENOMIC DNA]</scope>
    <source>
        <strain evidence="8 9">F</strain>
    </source>
</reference>
<evidence type="ECO:0000256" key="3">
    <source>
        <dbReference type="ARBA" id="ARBA00023295"/>
    </source>
</evidence>
<dbReference type="Pfam" id="PF00150">
    <property type="entry name" value="Cellulase"/>
    <property type="match status" value="1"/>
</dbReference>
<dbReference type="EMBL" id="KZ613937">
    <property type="protein sequence ID" value="PMD48733.1"/>
    <property type="molecule type" value="Genomic_DNA"/>
</dbReference>
<protein>
    <submittedName>
        <fullName evidence="8">Glycoside hydrolase family 5 protein</fullName>
    </submittedName>
</protein>
<dbReference type="GO" id="GO:0009251">
    <property type="term" value="P:glucan catabolic process"/>
    <property type="evidence" value="ECO:0007669"/>
    <property type="project" value="TreeGrafter"/>
</dbReference>
<evidence type="ECO:0000256" key="6">
    <source>
        <dbReference type="SAM" id="MobiDB-lite"/>
    </source>
</evidence>
<accession>A0A2J6SD89</accession>
<dbReference type="Gene3D" id="3.20.20.80">
    <property type="entry name" value="Glycosidases"/>
    <property type="match status" value="1"/>
</dbReference>
<dbReference type="PANTHER" id="PTHR31297">
    <property type="entry name" value="GLUCAN ENDO-1,6-BETA-GLUCOSIDASE B"/>
    <property type="match status" value="1"/>
</dbReference>
<evidence type="ECO:0000259" key="7">
    <source>
        <dbReference type="Pfam" id="PF00150"/>
    </source>
</evidence>
<feature type="domain" description="Glycoside hydrolase family 5" evidence="7">
    <location>
        <begin position="100"/>
        <end position="341"/>
    </location>
</feature>
<comment type="similarity">
    <text evidence="1 5">Belongs to the glycosyl hydrolase 5 (cellulase A) family.</text>
</comment>
<dbReference type="FunFam" id="3.20.20.80:FF:000100">
    <property type="entry name" value="Glycoside hydrolase superfamily"/>
    <property type="match status" value="1"/>
</dbReference>
<keyword evidence="4" id="KW-0961">Cell wall biogenesis/degradation</keyword>
<evidence type="ECO:0000256" key="1">
    <source>
        <dbReference type="ARBA" id="ARBA00005641"/>
    </source>
</evidence>
<name>A0A2J6SD89_HYAVF</name>
<evidence type="ECO:0000256" key="2">
    <source>
        <dbReference type="ARBA" id="ARBA00022801"/>
    </source>
</evidence>
<keyword evidence="3 5" id="KW-0326">Glycosidase</keyword>
<evidence type="ECO:0000313" key="9">
    <source>
        <dbReference type="Proteomes" id="UP000235786"/>
    </source>
</evidence>
<dbReference type="InterPro" id="IPR017853">
    <property type="entry name" value="GH"/>
</dbReference>
<dbReference type="GO" id="GO:0071555">
    <property type="term" value="P:cell wall organization"/>
    <property type="evidence" value="ECO:0007669"/>
    <property type="project" value="UniProtKB-KW"/>
</dbReference>
<dbReference type="PANTHER" id="PTHR31297:SF43">
    <property type="entry name" value="GLUCAN 1,3-BETA-GLUCOSIDASE 3"/>
    <property type="match status" value="1"/>
</dbReference>
<dbReference type="GO" id="GO:0009986">
    <property type="term" value="C:cell surface"/>
    <property type="evidence" value="ECO:0007669"/>
    <property type="project" value="TreeGrafter"/>
</dbReference>
<dbReference type="OrthoDB" id="1887033at2759"/>
<dbReference type="GO" id="GO:0005737">
    <property type="term" value="C:cytoplasm"/>
    <property type="evidence" value="ECO:0007669"/>
    <property type="project" value="UniProtKB-ARBA"/>
</dbReference>
<dbReference type="GO" id="GO:0046557">
    <property type="term" value="F:glucan endo-1,6-beta-glucosidase activity"/>
    <property type="evidence" value="ECO:0007669"/>
    <property type="project" value="TreeGrafter"/>
</dbReference>
<dbReference type="Proteomes" id="UP000235786">
    <property type="component" value="Unassembled WGS sequence"/>
</dbReference>
<dbReference type="STRING" id="1149755.A0A2J6SD89"/>
<dbReference type="GO" id="GO:0005576">
    <property type="term" value="C:extracellular region"/>
    <property type="evidence" value="ECO:0007669"/>
    <property type="project" value="TreeGrafter"/>
</dbReference>
<dbReference type="InterPro" id="IPR050386">
    <property type="entry name" value="Glycosyl_hydrolase_5"/>
</dbReference>
<proteinExistence type="inferred from homology"/>
<keyword evidence="2 5" id="KW-0378">Hydrolase</keyword>
<sequence>MKKLLTKAKSTFDTSTSHHSSPNPPPESCTHRHSTIQPPSLSDLYRYRYTHGVNLGSVFVLEKWLTPSMFTSPTASSGGSELDAVLSSVSSIGLQATKTKWESHWRNAVTEQDFEWLKVARCNGLRVPIGFFTLGPEWCVNTEFEGVRSVYEGSWREVKGLIERAREWGVGVLIDFHAVYGGANEDAHSGTSKGRAELWGNKGNLERSRKALVCVARELRGCENLIGIQVVNEAKWGARGLWEWYERVIEEIGDVDEEIPLYISDGWELGKALDWAGKRKGKGNPVVIDTHRYYTFSERDRSQSPHEIIARIESEMGELDGKMGGVVGRGCAQLVVGEWSCVLDGRTWSRVKLEDREGLVRDFGLAQSKKWQQRAGGSYFWTYKMDWMDGGEWGFVKQTKKGNIVPPSFLALPVDEVRSRAQAAQVKRDDLAGSAKQSHEEYWNRTCPGKKFEHQLYNEGWDVGFSDALTFFGMRADGALRERVAGEGCDKIGCLELWVKKRFMESGKRGEFVWEWEQGLRSGVAAFYQCVSV</sequence>
<dbReference type="AlphaFoldDB" id="A0A2J6SD89"/>
<keyword evidence="9" id="KW-1185">Reference proteome</keyword>
<dbReference type="SUPFAM" id="SSF51445">
    <property type="entry name" value="(Trans)glycosidases"/>
    <property type="match status" value="1"/>
</dbReference>
<evidence type="ECO:0000256" key="5">
    <source>
        <dbReference type="RuleBase" id="RU361153"/>
    </source>
</evidence>